<sequence length="43" mass="4766">MPAQKKFRLPRSIGAGIYIQESIRQQSVIACPLTISVVFSFSP</sequence>
<dbReference type="Proteomes" id="UP000031982">
    <property type="component" value="Unassembled WGS sequence"/>
</dbReference>
<evidence type="ECO:0000313" key="1">
    <source>
        <dbReference type="EMBL" id="KIL79219.1"/>
    </source>
</evidence>
<accession>A0ABR5AWU4</accession>
<protein>
    <recommendedName>
        <fullName evidence="3">Ribose 5-phosphate isomerase B</fullName>
    </recommendedName>
</protein>
<dbReference type="EMBL" id="JXLP01000003">
    <property type="protein sequence ID" value="KIL79219.1"/>
    <property type="molecule type" value="Genomic_DNA"/>
</dbReference>
<proteinExistence type="predicted"/>
<comment type="caution">
    <text evidence="1">The sequence shown here is derived from an EMBL/GenBank/DDBJ whole genome shotgun (WGS) entry which is preliminary data.</text>
</comment>
<name>A0ABR5AWU4_BACBA</name>
<reference evidence="1 2" key="1">
    <citation type="submission" date="2015-01" db="EMBL/GenBank/DDBJ databases">
        <title>Genome Assembly of Bacillus badius MTCC 1458.</title>
        <authorList>
            <person name="Verma A."/>
            <person name="Khatri I."/>
            <person name="Mual P."/>
            <person name="Subramanian S."/>
            <person name="Krishnamurthi S."/>
        </authorList>
    </citation>
    <scope>NUCLEOTIDE SEQUENCE [LARGE SCALE GENOMIC DNA]</scope>
    <source>
        <strain evidence="1 2">MTCC 1458</strain>
    </source>
</reference>
<gene>
    <name evidence="1" type="ORF">SD77_3085</name>
</gene>
<evidence type="ECO:0000313" key="2">
    <source>
        <dbReference type="Proteomes" id="UP000031982"/>
    </source>
</evidence>
<keyword evidence="2" id="KW-1185">Reference proteome</keyword>
<evidence type="ECO:0008006" key="3">
    <source>
        <dbReference type="Google" id="ProtNLM"/>
    </source>
</evidence>
<organism evidence="1 2">
    <name type="scientific">Bacillus badius</name>
    <dbReference type="NCBI Taxonomy" id="1455"/>
    <lineage>
        <taxon>Bacteria</taxon>
        <taxon>Bacillati</taxon>
        <taxon>Bacillota</taxon>
        <taxon>Bacilli</taxon>
        <taxon>Bacillales</taxon>
        <taxon>Bacillaceae</taxon>
        <taxon>Pseudobacillus</taxon>
    </lineage>
</organism>